<comment type="caution">
    <text evidence="1">The sequence shown here is derived from an EMBL/GenBank/DDBJ whole genome shotgun (WGS) entry which is preliminary data.</text>
</comment>
<organism evidence="1 2">
    <name type="scientific">Thelohanellus kitauei</name>
    <name type="common">Myxosporean</name>
    <dbReference type="NCBI Taxonomy" id="669202"/>
    <lineage>
        <taxon>Eukaryota</taxon>
        <taxon>Metazoa</taxon>
        <taxon>Cnidaria</taxon>
        <taxon>Myxozoa</taxon>
        <taxon>Myxosporea</taxon>
        <taxon>Bivalvulida</taxon>
        <taxon>Platysporina</taxon>
        <taxon>Myxobolidae</taxon>
        <taxon>Thelohanellus</taxon>
    </lineage>
</organism>
<reference evidence="1 2" key="1">
    <citation type="journal article" date="2014" name="Genome Biol. Evol.">
        <title>The genome of the myxosporean Thelohanellus kitauei shows adaptations to nutrient acquisition within its fish host.</title>
        <authorList>
            <person name="Yang Y."/>
            <person name="Xiong J."/>
            <person name="Zhou Z."/>
            <person name="Huo F."/>
            <person name="Miao W."/>
            <person name="Ran C."/>
            <person name="Liu Y."/>
            <person name="Zhang J."/>
            <person name="Feng J."/>
            <person name="Wang M."/>
            <person name="Wang M."/>
            <person name="Wang L."/>
            <person name="Yao B."/>
        </authorList>
    </citation>
    <scope>NUCLEOTIDE SEQUENCE [LARGE SCALE GENOMIC DNA]</scope>
    <source>
        <strain evidence="1">Wuqing</strain>
    </source>
</reference>
<dbReference type="Proteomes" id="UP000031668">
    <property type="component" value="Unassembled WGS sequence"/>
</dbReference>
<keyword evidence="2" id="KW-1185">Reference proteome</keyword>
<gene>
    <name evidence="1" type="ORF">RF11_10180</name>
</gene>
<sequence length="117" mass="13313">MASPPRLGRPGWLICEFSAPSQYCKYAPFLEIATQLFFSPSPNPTSSLKTFKSDEQWAQVTNFDTIETQFRDIKLLLIQKAKIPVFLLGNFNKVVANSITFSVNDDFDLIVIYFNPL</sequence>
<name>A0A0C2N3S2_THEKT</name>
<accession>A0A0C2N3S2</accession>
<dbReference type="EMBL" id="JWZT01001907">
    <property type="protein sequence ID" value="KII70975.1"/>
    <property type="molecule type" value="Genomic_DNA"/>
</dbReference>
<evidence type="ECO:0000313" key="1">
    <source>
        <dbReference type="EMBL" id="KII70975.1"/>
    </source>
</evidence>
<evidence type="ECO:0000313" key="2">
    <source>
        <dbReference type="Proteomes" id="UP000031668"/>
    </source>
</evidence>
<dbReference type="AlphaFoldDB" id="A0A0C2N3S2"/>
<proteinExistence type="predicted"/>
<protein>
    <submittedName>
        <fullName evidence="1">Uncharacterized protein</fullName>
    </submittedName>
</protein>